<name>A0A6C0IYY0_9ZZZZ</name>
<dbReference type="EMBL" id="MN740291">
    <property type="protein sequence ID" value="QHT98262.1"/>
    <property type="molecule type" value="Genomic_DNA"/>
</dbReference>
<accession>A0A6C0IYY0</accession>
<evidence type="ECO:0000313" key="1">
    <source>
        <dbReference type="EMBL" id="QHT98262.1"/>
    </source>
</evidence>
<dbReference type="AlphaFoldDB" id="A0A6C0IYY0"/>
<protein>
    <submittedName>
        <fullName evidence="1">Uncharacterized protein</fullName>
    </submittedName>
</protein>
<proteinExistence type="predicted"/>
<sequence>MTLNKIVVYDVTEADTLATVSPTTSDVTTEVELPDFPLPF</sequence>
<reference evidence="1" key="1">
    <citation type="journal article" date="2020" name="Nature">
        <title>Giant virus diversity and host interactions through global metagenomics.</title>
        <authorList>
            <person name="Schulz F."/>
            <person name="Roux S."/>
            <person name="Paez-Espino D."/>
            <person name="Jungbluth S."/>
            <person name="Walsh D.A."/>
            <person name="Denef V.J."/>
            <person name="McMahon K.D."/>
            <person name="Konstantinidis K.T."/>
            <person name="Eloe-Fadrosh E.A."/>
            <person name="Kyrpides N.C."/>
            <person name="Woyke T."/>
        </authorList>
    </citation>
    <scope>NUCLEOTIDE SEQUENCE</scope>
    <source>
        <strain evidence="1">GVMAG-M-3300025626-8</strain>
    </source>
</reference>
<organism evidence="1">
    <name type="scientific">viral metagenome</name>
    <dbReference type="NCBI Taxonomy" id="1070528"/>
    <lineage>
        <taxon>unclassified sequences</taxon>
        <taxon>metagenomes</taxon>
        <taxon>organismal metagenomes</taxon>
    </lineage>
</organism>